<dbReference type="InterPro" id="IPR001915">
    <property type="entry name" value="Peptidase_M48"/>
</dbReference>
<keyword evidence="8" id="KW-1133">Transmembrane helix</keyword>
<keyword evidence="10" id="KW-0472">Membrane</keyword>
<dbReference type="CDD" id="cd07328">
    <property type="entry name" value="M48_Ste24p_like"/>
    <property type="match status" value="1"/>
</dbReference>
<evidence type="ECO:0000256" key="5">
    <source>
        <dbReference type="ARBA" id="ARBA00022723"/>
    </source>
</evidence>
<dbReference type="Proteomes" id="UP000312512">
    <property type="component" value="Unassembled WGS sequence"/>
</dbReference>
<keyword evidence="14" id="KW-1185">Reference proteome</keyword>
<evidence type="ECO:0000256" key="6">
    <source>
        <dbReference type="ARBA" id="ARBA00022801"/>
    </source>
</evidence>
<evidence type="ECO:0000256" key="8">
    <source>
        <dbReference type="ARBA" id="ARBA00022989"/>
    </source>
</evidence>
<comment type="caution">
    <text evidence="13">The sequence shown here is derived from an EMBL/GenBank/DDBJ whole genome shotgun (WGS) entry which is preliminary data.</text>
</comment>
<keyword evidence="5" id="KW-0479">Metal-binding</keyword>
<reference evidence="13 14" key="1">
    <citation type="submission" date="2019-10" db="EMBL/GenBank/DDBJ databases">
        <title>Nonomuraea sp. nov., isolated from Phyllanthus amarus.</title>
        <authorList>
            <person name="Klykleung N."/>
            <person name="Tanasupawat S."/>
        </authorList>
    </citation>
    <scope>NUCLEOTIDE SEQUENCE [LARGE SCALE GENOMIC DNA]</scope>
    <source>
        <strain evidence="13 14">PA1-10</strain>
    </source>
</reference>
<evidence type="ECO:0000256" key="2">
    <source>
        <dbReference type="ARBA" id="ARBA00022475"/>
    </source>
</evidence>
<dbReference type="GO" id="GO:0005886">
    <property type="term" value="C:plasma membrane"/>
    <property type="evidence" value="ECO:0007669"/>
    <property type="project" value="UniProtKB-SubCell"/>
</dbReference>
<protein>
    <submittedName>
        <fullName evidence="13">M48 family metalloprotease</fullName>
    </submittedName>
</protein>
<keyword evidence="4" id="KW-0812">Transmembrane</keyword>
<evidence type="ECO:0000313" key="14">
    <source>
        <dbReference type="Proteomes" id="UP000312512"/>
    </source>
</evidence>
<accession>A0A5C4WC51</accession>
<evidence type="ECO:0000259" key="12">
    <source>
        <dbReference type="Pfam" id="PF01435"/>
    </source>
</evidence>
<keyword evidence="6 11" id="KW-0378">Hydrolase</keyword>
<comment type="subcellular location">
    <subcellularLocation>
        <location evidence="1">Cell membrane</location>
        <topology evidence="1">Multi-pass membrane protein</topology>
    </subcellularLocation>
</comment>
<dbReference type="Pfam" id="PF01435">
    <property type="entry name" value="Peptidase_M48"/>
    <property type="match status" value="1"/>
</dbReference>
<keyword evidence="2" id="KW-1003">Cell membrane</keyword>
<evidence type="ECO:0000256" key="9">
    <source>
        <dbReference type="ARBA" id="ARBA00023049"/>
    </source>
</evidence>
<dbReference type="GO" id="GO:0006508">
    <property type="term" value="P:proteolysis"/>
    <property type="evidence" value="ECO:0007669"/>
    <property type="project" value="UniProtKB-KW"/>
</dbReference>
<keyword evidence="7 11" id="KW-0862">Zinc</keyword>
<organism evidence="13 14">
    <name type="scientific">Nonomuraea phyllanthi</name>
    <dbReference type="NCBI Taxonomy" id="2219224"/>
    <lineage>
        <taxon>Bacteria</taxon>
        <taxon>Bacillati</taxon>
        <taxon>Actinomycetota</taxon>
        <taxon>Actinomycetes</taxon>
        <taxon>Streptosporangiales</taxon>
        <taxon>Streptosporangiaceae</taxon>
        <taxon>Nonomuraea</taxon>
    </lineage>
</organism>
<evidence type="ECO:0000256" key="10">
    <source>
        <dbReference type="ARBA" id="ARBA00023136"/>
    </source>
</evidence>
<feature type="domain" description="Peptidase M48" evidence="12">
    <location>
        <begin position="82"/>
        <end position="313"/>
    </location>
</feature>
<dbReference type="EMBL" id="VDLX02000008">
    <property type="protein sequence ID" value="KAB8193196.1"/>
    <property type="molecule type" value="Genomic_DNA"/>
</dbReference>
<keyword evidence="9 11" id="KW-0482">Metalloprotease</keyword>
<comment type="similarity">
    <text evidence="11">Belongs to the peptidase M48 family.</text>
</comment>
<evidence type="ECO:0000256" key="1">
    <source>
        <dbReference type="ARBA" id="ARBA00004651"/>
    </source>
</evidence>
<dbReference type="GO" id="GO:0004222">
    <property type="term" value="F:metalloendopeptidase activity"/>
    <property type="evidence" value="ECO:0007669"/>
    <property type="project" value="InterPro"/>
</dbReference>
<dbReference type="AlphaFoldDB" id="A0A5C4WC51"/>
<sequence>MSSRSFPASGLSVGLAHIASYVVACLVHLLGPAFLVIGVYLLSRMTVFALLAGVVALGFAWLVRPRVPRLPPDIQPLTREEAPNLYALLDRIADRVGAPRANIVALNGMVNAAVTTYGWRRRQLVVIGYPLWLILTPRERVAILAHEMAHFGNGDARHGLVVGTALHSLVELYEITRFDPHDDRGLDYRMAGALLALAGLPVRLLILVLELLMYRSSQRAEYRADELGARVAGSRAMVSMLDAFTTRTPSAEDFLEPSAAVVRASDLWGDLRAGVTAVPEEEVERRRQAAREERTRVDVTHPPTYLRMERVRRLPCMEGEIEAADVEKVQAELEQAAHRVAKSVRDAARGALYR</sequence>
<name>A0A5C4WC51_9ACTN</name>
<evidence type="ECO:0000313" key="13">
    <source>
        <dbReference type="EMBL" id="KAB8193196.1"/>
    </source>
</evidence>
<evidence type="ECO:0000256" key="7">
    <source>
        <dbReference type="ARBA" id="ARBA00022833"/>
    </source>
</evidence>
<dbReference type="PANTHER" id="PTHR43221">
    <property type="entry name" value="PROTEASE HTPX"/>
    <property type="match status" value="1"/>
</dbReference>
<keyword evidence="3 11" id="KW-0645">Protease</keyword>
<evidence type="ECO:0000256" key="4">
    <source>
        <dbReference type="ARBA" id="ARBA00022692"/>
    </source>
</evidence>
<dbReference type="InterPro" id="IPR050083">
    <property type="entry name" value="HtpX_protease"/>
</dbReference>
<dbReference type="OrthoDB" id="7870694at2"/>
<dbReference type="Gene3D" id="3.30.2010.10">
    <property type="entry name" value="Metalloproteases ('zincins'), catalytic domain"/>
    <property type="match status" value="1"/>
</dbReference>
<gene>
    <name evidence="13" type="ORF">FH608_023140</name>
</gene>
<comment type="cofactor">
    <cofactor evidence="11">
        <name>Zn(2+)</name>
        <dbReference type="ChEBI" id="CHEBI:29105"/>
    </cofactor>
    <text evidence="11">Binds 1 zinc ion per subunit.</text>
</comment>
<evidence type="ECO:0000256" key="3">
    <source>
        <dbReference type="ARBA" id="ARBA00022670"/>
    </source>
</evidence>
<evidence type="ECO:0000256" key="11">
    <source>
        <dbReference type="RuleBase" id="RU003983"/>
    </source>
</evidence>
<dbReference type="PANTHER" id="PTHR43221:SF1">
    <property type="entry name" value="PROTEASE HTPX"/>
    <property type="match status" value="1"/>
</dbReference>
<dbReference type="GO" id="GO:0046872">
    <property type="term" value="F:metal ion binding"/>
    <property type="evidence" value="ECO:0007669"/>
    <property type="project" value="UniProtKB-KW"/>
</dbReference>
<proteinExistence type="inferred from homology"/>